<organism evidence="1 2">
    <name type="scientific">Rhodococcus opacus</name>
    <name type="common">Nocardia opaca</name>
    <dbReference type="NCBI Taxonomy" id="37919"/>
    <lineage>
        <taxon>Bacteria</taxon>
        <taxon>Bacillati</taxon>
        <taxon>Actinomycetota</taxon>
        <taxon>Actinomycetes</taxon>
        <taxon>Mycobacteriales</taxon>
        <taxon>Nocardiaceae</taxon>
        <taxon>Rhodococcus</taxon>
    </lineage>
</organism>
<sequence length="107" mass="11497">MPCAQRLPLPSLRASRARLVADLRPSPTRLEPSEPAGEYLPTRASPSWITVHSRPAHSVEFTVWRTALGDVHSADTTVGSAAVISPVAVDIWHNCSTDATATRSLIS</sequence>
<accession>A0A1B1KIK7</accession>
<dbReference type="AlphaFoldDB" id="A0A1B1KIK7"/>
<dbReference type="EMBL" id="CP009112">
    <property type="protein sequence ID" value="ANS32428.1"/>
    <property type="molecule type" value="Genomic_DNA"/>
</dbReference>
<reference evidence="1 2" key="1">
    <citation type="submission" date="2014-07" db="EMBL/GenBank/DDBJ databases">
        <authorList>
            <person name="Zhang J.E."/>
            <person name="Yang H."/>
            <person name="Guo J."/>
            <person name="Deng Z."/>
            <person name="Luo H."/>
            <person name="Luo M."/>
            <person name="Zhao B."/>
        </authorList>
    </citation>
    <scope>NUCLEOTIDE SEQUENCE [LARGE SCALE GENOMIC DNA]</scope>
    <source>
        <strain evidence="1 2">1CP</strain>
        <plasmid evidence="2">Plasmid pr1cp1</plasmid>
    </source>
</reference>
<protein>
    <submittedName>
        <fullName evidence="1">Uncharacterized protein</fullName>
    </submittedName>
</protein>
<evidence type="ECO:0000313" key="2">
    <source>
        <dbReference type="Proteomes" id="UP000186108"/>
    </source>
</evidence>
<name>A0A1B1KIK7_RHOOP</name>
<geneLocation type="plasmid" evidence="2">
    <name>pr1cp1</name>
</geneLocation>
<dbReference type="Proteomes" id="UP000186108">
    <property type="component" value="Plasmid pR1CP1"/>
</dbReference>
<gene>
    <name evidence="1" type="ORF">R1CP_39220</name>
</gene>
<proteinExistence type="predicted"/>
<evidence type="ECO:0000313" key="1">
    <source>
        <dbReference type="EMBL" id="ANS32428.1"/>
    </source>
</evidence>
<keyword evidence="1" id="KW-0614">Plasmid</keyword>